<dbReference type="Pfam" id="PF16119">
    <property type="entry name" value="DUF4835"/>
    <property type="match status" value="1"/>
</dbReference>
<evidence type="ECO:0000313" key="1">
    <source>
        <dbReference type="EMBL" id="SUZ88596.1"/>
    </source>
</evidence>
<feature type="non-terminal residue" evidence="1">
    <location>
        <position position="294"/>
    </location>
</feature>
<organism evidence="1">
    <name type="scientific">marine metagenome</name>
    <dbReference type="NCBI Taxonomy" id="408172"/>
    <lineage>
        <taxon>unclassified sequences</taxon>
        <taxon>metagenomes</taxon>
        <taxon>ecological metagenomes</taxon>
    </lineage>
</organism>
<accession>A0A381RA10</accession>
<gene>
    <name evidence="1" type="ORF">METZ01_LOCUS41450</name>
</gene>
<evidence type="ECO:0008006" key="2">
    <source>
        <dbReference type="Google" id="ProtNLM"/>
    </source>
</evidence>
<dbReference type="EMBL" id="UINC01001778">
    <property type="protein sequence ID" value="SUZ88596.1"/>
    <property type="molecule type" value="Genomic_DNA"/>
</dbReference>
<reference evidence="1" key="1">
    <citation type="submission" date="2018-05" db="EMBL/GenBank/DDBJ databases">
        <authorList>
            <person name="Lanie J.A."/>
            <person name="Ng W.-L."/>
            <person name="Kazmierczak K.M."/>
            <person name="Andrzejewski T.M."/>
            <person name="Davidsen T.M."/>
            <person name="Wayne K.J."/>
            <person name="Tettelin H."/>
            <person name="Glass J.I."/>
            <person name="Rusch D."/>
            <person name="Podicherti R."/>
            <person name="Tsui H.-C.T."/>
            <person name="Winkler M.E."/>
        </authorList>
    </citation>
    <scope>NUCLEOTIDE SEQUENCE</scope>
</reference>
<proteinExistence type="predicted"/>
<dbReference type="AlphaFoldDB" id="A0A381RA10"/>
<dbReference type="InterPro" id="IPR032274">
    <property type="entry name" value="DUF4835"/>
</dbReference>
<name>A0A381RA10_9ZZZZ</name>
<feature type="non-terminal residue" evidence="1">
    <location>
        <position position="1"/>
    </location>
</feature>
<protein>
    <recommendedName>
        <fullName evidence="2">DUF4835 domain-containing protein</fullName>
    </recommendedName>
</protein>
<sequence length="294" mass="33583">LNNSSKNGIDKDLAQKPAIHQFSCMGNKILYTILLFLGIEHLNAQFASVDITFDDRLLRSDEKQEIFALREDINRFFISTVWDEIYDDLDIALHIQIIFESAQSKGNVKTFNCQALFSNGSDLRYFDKSVQFYYNSGTSLYFDPVLFEPLPGFLAYYAYLILAGEIDTYEFNGGNGAHEIAREIALRGAASEYKKGWGSRITLVDDLSRNVGLRKARLAWYIAIDLIKDGDMDGALTELKLLLDGLEQSYDDVGRDHNTQYFLKVKSESIAYTLAQLGRREMLKDMQELDPDRR</sequence>